<dbReference type="PATRIC" id="fig|1310697.3.peg.3744"/>
<accession>A0A062HZC4</accession>
<keyword evidence="4" id="KW-0143">Chaperone</keyword>
<dbReference type="AlphaFoldDB" id="A0A062HZC4"/>
<dbReference type="Gene3D" id="3.90.640.10">
    <property type="entry name" value="Actin, Chain A, domain 4"/>
    <property type="match status" value="1"/>
</dbReference>
<reference evidence="6 7" key="1">
    <citation type="submission" date="2014-04" db="EMBL/GenBank/DDBJ databases">
        <title>Comparative genomics and transcriptomics to identify genetic mechanisms underlying the emergence of carbapenem resistant Acinetobacter baumannii (CRAb).</title>
        <authorList>
            <person name="Harris A.D."/>
            <person name="Johnson K.J."/>
            <person name="George J."/>
            <person name="Nadendla S."/>
            <person name="Daugherty S.C."/>
            <person name="Parankush S."/>
            <person name="Sadzewicz L."/>
            <person name="Tallon L."/>
            <person name="Sengamalay N."/>
            <person name="Hazen T.H."/>
            <person name="Rasko D.A."/>
        </authorList>
    </citation>
    <scope>NUCLEOTIDE SEQUENCE [LARGE SCALE GENOMIC DNA]</scope>
    <source>
        <strain evidence="6 7">21072</strain>
    </source>
</reference>
<dbReference type="EMBL" id="JMOD01000138">
    <property type="protein sequence ID" value="KCY10988.1"/>
    <property type="molecule type" value="Genomic_DNA"/>
</dbReference>
<keyword evidence="2 5" id="KW-0547">Nucleotide-binding</keyword>
<dbReference type="InterPro" id="IPR029047">
    <property type="entry name" value="HSP70_peptide-bd_sf"/>
</dbReference>
<dbReference type="PROSITE" id="PS00329">
    <property type="entry name" value="HSP70_2"/>
    <property type="match status" value="1"/>
</dbReference>
<dbReference type="RefSeq" id="WP_000567438.1">
    <property type="nucleotide sequence ID" value="NZ_JMOD01000138.1"/>
</dbReference>
<keyword evidence="3 5" id="KW-0067">ATP-binding</keyword>
<dbReference type="Gene3D" id="3.30.420.40">
    <property type="match status" value="2"/>
</dbReference>
<dbReference type="Proteomes" id="UP000027327">
    <property type="component" value="Unassembled WGS sequence"/>
</dbReference>
<dbReference type="PROSITE" id="PS01036">
    <property type="entry name" value="HSP70_3"/>
    <property type="match status" value="1"/>
</dbReference>
<evidence type="ECO:0000313" key="7">
    <source>
        <dbReference type="Proteomes" id="UP000027327"/>
    </source>
</evidence>
<organism evidence="6 7">
    <name type="scientific">Acinetobacter baumannii 21072</name>
    <dbReference type="NCBI Taxonomy" id="1310697"/>
    <lineage>
        <taxon>Bacteria</taxon>
        <taxon>Pseudomonadati</taxon>
        <taxon>Pseudomonadota</taxon>
        <taxon>Gammaproteobacteria</taxon>
        <taxon>Moraxellales</taxon>
        <taxon>Moraxellaceae</taxon>
        <taxon>Acinetobacter</taxon>
        <taxon>Acinetobacter calcoaceticus/baumannii complex</taxon>
    </lineage>
</organism>
<name>A0A062HZC4_ACIBA</name>
<evidence type="ECO:0000256" key="4">
    <source>
        <dbReference type="ARBA" id="ARBA00023186"/>
    </source>
</evidence>
<dbReference type="FunFam" id="3.30.420.40:FF:000071">
    <property type="entry name" value="Molecular chaperone DnaK"/>
    <property type="match status" value="1"/>
</dbReference>
<dbReference type="InterPro" id="IPR013126">
    <property type="entry name" value="Hsp_70_fam"/>
</dbReference>
<comment type="similarity">
    <text evidence="1 5">Belongs to the heat shock protein 70 family.</text>
</comment>
<sequence length="566" mass="63591">MIDTKPLIAIDLGTSNSLVGIFENGQSKLINNPYGMKTTPSAIALDEQGQILIGQAALELRSRGKEVLTSFKRLMGTSKRLKLGQQSFSAVELSSLILKSLKQDVEQALQCEVEEAVITVPAYFNDIQRQATISAAELAGLKVSRLINEPTAAALAYGLGQTQDSCFLIFDLGGGTFDVSIVELFDGITEVRASAGDNYLGGDDFVQLLMKQYWKQHATIFGYTENTIPFDIETALRARAQHSLHVLSKEAKTNLIFKWEDKEATLEITQEEFAVWAEPLLLRLRRPLERALRDARVLPQQIDQIIMVGGATRIPVVRKLVTKLFGRFPSTSVQPDEAIVRGACVQAGLKAKDVSLKEIVLTDVCPFSLGIAVENDEQFSPILERNIVIPASKVNTYTAMNKGQREIIVKIYQGEHRLCKENIFLGELNVPLPPNNDYLSIEVRFSYNPNGILEVDIEVPSTGEKLQKVIVNHQNVMSTEQIEQARQQLQELKIHPRDTLMNKSLLLRAERLFSEYTGDLRLQIGERTQQFNYILNLQDPRQIREAQQHFEAFLNEIEDLSLFEEY</sequence>
<dbReference type="Pfam" id="PF00012">
    <property type="entry name" value="HSP70"/>
    <property type="match status" value="1"/>
</dbReference>
<dbReference type="SUPFAM" id="SSF53067">
    <property type="entry name" value="Actin-like ATPase domain"/>
    <property type="match status" value="2"/>
</dbReference>
<comment type="caution">
    <text evidence="6">The sequence shown here is derived from an EMBL/GenBank/DDBJ whole genome shotgun (WGS) entry which is preliminary data.</text>
</comment>
<dbReference type="Gene3D" id="2.60.34.10">
    <property type="entry name" value="Substrate Binding Domain Of DNAk, Chain A, domain 1"/>
    <property type="match status" value="1"/>
</dbReference>
<proteinExistence type="inferred from homology"/>
<evidence type="ECO:0000256" key="2">
    <source>
        <dbReference type="ARBA" id="ARBA00022741"/>
    </source>
</evidence>
<evidence type="ECO:0000313" key="6">
    <source>
        <dbReference type="EMBL" id="KCY10988.1"/>
    </source>
</evidence>
<dbReference type="PRINTS" id="PR00301">
    <property type="entry name" value="HEATSHOCK70"/>
</dbReference>
<dbReference type="InterPro" id="IPR018181">
    <property type="entry name" value="Heat_shock_70_CS"/>
</dbReference>
<gene>
    <name evidence="6" type="ORF">J596_3963</name>
</gene>
<evidence type="ECO:0000256" key="5">
    <source>
        <dbReference type="RuleBase" id="RU003322"/>
    </source>
</evidence>
<evidence type="ECO:0000256" key="3">
    <source>
        <dbReference type="ARBA" id="ARBA00022840"/>
    </source>
</evidence>
<protein>
    <submittedName>
        <fullName evidence="6">Hsp70 family protein</fullName>
    </submittedName>
</protein>
<dbReference type="PANTHER" id="PTHR19375">
    <property type="entry name" value="HEAT SHOCK PROTEIN 70KDA"/>
    <property type="match status" value="1"/>
</dbReference>
<evidence type="ECO:0000256" key="1">
    <source>
        <dbReference type="ARBA" id="ARBA00007381"/>
    </source>
</evidence>
<dbReference type="PROSITE" id="PS00297">
    <property type="entry name" value="HSP70_1"/>
    <property type="match status" value="1"/>
</dbReference>
<dbReference type="GO" id="GO:0005524">
    <property type="term" value="F:ATP binding"/>
    <property type="evidence" value="ECO:0007669"/>
    <property type="project" value="UniProtKB-KW"/>
</dbReference>
<dbReference type="SUPFAM" id="SSF100920">
    <property type="entry name" value="Heat shock protein 70kD (HSP70), peptide-binding domain"/>
    <property type="match status" value="1"/>
</dbReference>
<dbReference type="InterPro" id="IPR043129">
    <property type="entry name" value="ATPase_NBD"/>
</dbReference>
<dbReference type="GO" id="GO:0140662">
    <property type="term" value="F:ATP-dependent protein folding chaperone"/>
    <property type="evidence" value="ECO:0007669"/>
    <property type="project" value="InterPro"/>
</dbReference>